<organism evidence="14 15">
    <name type="scientific">Pararhodobacter marinus</name>
    <dbReference type="NCBI Taxonomy" id="2184063"/>
    <lineage>
        <taxon>Bacteria</taxon>
        <taxon>Pseudomonadati</taxon>
        <taxon>Pseudomonadota</taxon>
        <taxon>Alphaproteobacteria</taxon>
        <taxon>Rhodobacterales</taxon>
        <taxon>Paracoccaceae</taxon>
        <taxon>Pararhodobacter</taxon>
    </lineage>
</organism>
<dbReference type="InterPro" id="IPR051536">
    <property type="entry name" value="UDG_Type-4/5"/>
</dbReference>
<evidence type="ECO:0000256" key="1">
    <source>
        <dbReference type="ARBA" id="ARBA00001400"/>
    </source>
</evidence>
<evidence type="ECO:0000313" key="15">
    <source>
        <dbReference type="Proteomes" id="UP000244940"/>
    </source>
</evidence>
<evidence type="ECO:0000256" key="6">
    <source>
        <dbReference type="ARBA" id="ARBA00022723"/>
    </source>
</evidence>
<evidence type="ECO:0000313" key="14">
    <source>
        <dbReference type="EMBL" id="PWE28308.1"/>
    </source>
</evidence>
<evidence type="ECO:0000259" key="13">
    <source>
        <dbReference type="SMART" id="SM00986"/>
    </source>
</evidence>
<dbReference type="InterPro" id="IPR005273">
    <property type="entry name" value="Ura-DNA_glyco_family4"/>
</dbReference>
<keyword evidence="7" id="KW-0227">DNA damage</keyword>
<evidence type="ECO:0000256" key="10">
    <source>
        <dbReference type="ARBA" id="ARBA00023014"/>
    </source>
</evidence>
<dbReference type="EC" id="3.2.2.27" evidence="3"/>
<evidence type="ECO:0000256" key="12">
    <source>
        <dbReference type="SAM" id="MobiDB-lite"/>
    </source>
</evidence>
<dbReference type="SMART" id="SM00986">
    <property type="entry name" value="UDG"/>
    <property type="match status" value="1"/>
</dbReference>
<evidence type="ECO:0000256" key="5">
    <source>
        <dbReference type="ARBA" id="ARBA00022485"/>
    </source>
</evidence>
<evidence type="ECO:0000256" key="2">
    <source>
        <dbReference type="ARBA" id="ARBA00006521"/>
    </source>
</evidence>
<dbReference type="CDD" id="cd10030">
    <property type="entry name" value="UDG-F4_TTUDGA_SPO1dp_like"/>
    <property type="match status" value="1"/>
</dbReference>
<feature type="domain" description="Uracil-DNA glycosylase-like" evidence="13">
    <location>
        <begin position="116"/>
        <end position="267"/>
    </location>
</feature>
<keyword evidence="9" id="KW-0408">Iron</keyword>
<accession>A0A2U2C8T7</accession>
<evidence type="ECO:0000256" key="9">
    <source>
        <dbReference type="ARBA" id="ARBA00023004"/>
    </source>
</evidence>
<comment type="similarity">
    <text evidence="2">Belongs to the uracil-DNA glycosylase (UDG) superfamily. Type 4 (UDGa) family.</text>
</comment>
<dbReference type="SMART" id="SM00987">
    <property type="entry name" value="UreE_C"/>
    <property type="match status" value="1"/>
</dbReference>
<dbReference type="GO" id="GO:0006281">
    <property type="term" value="P:DNA repair"/>
    <property type="evidence" value="ECO:0007669"/>
    <property type="project" value="UniProtKB-KW"/>
</dbReference>
<feature type="compositionally biased region" description="Basic and acidic residues" evidence="12">
    <location>
        <begin position="40"/>
        <end position="58"/>
    </location>
</feature>
<dbReference type="InterPro" id="IPR005122">
    <property type="entry name" value="Uracil-DNA_glycosylase-like"/>
</dbReference>
<feature type="region of interest" description="Disordered" evidence="12">
    <location>
        <begin position="40"/>
        <end position="74"/>
    </location>
</feature>
<dbReference type="PANTHER" id="PTHR33693:SF1">
    <property type="entry name" value="TYPE-4 URACIL-DNA GLYCOSYLASE"/>
    <property type="match status" value="1"/>
</dbReference>
<dbReference type="Proteomes" id="UP000244940">
    <property type="component" value="Unassembled WGS sequence"/>
</dbReference>
<reference evidence="14 15" key="1">
    <citation type="submission" date="2018-05" db="EMBL/GenBank/DDBJ databases">
        <title>Pararhodobacter marina sp. nov., isolated from deep-sea water of the Indian Ocean.</title>
        <authorList>
            <person name="Lai Q.Sr."/>
            <person name="Liu X."/>
            <person name="Shao Z."/>
        </authorList>
    </citation>
    <scope>NUCLEOTIDE SEQUENCE [LARGE SCALE GENOMIC DNA]</scope>
    <source>
        <strain evidence="14 15">CIC4N-9</strain>
    </source>
</reference>
<dbReference type="Gene3D" id="3.40.470.10">
    <property type="entry name" value="Uracil-DNA glycosylase-like domain"/>
    <property type="match status" value="1"/>
</dbReference>
<dbReference type="GO" id="GO:0046872">
    <property type="term" value="F:metal ion binding"/>
    <property type="evidence" value="ECO:0007669"/>
    <property type="project" value="UniProtKB-KW"/>
</dbReference>
<dbReference type="OrthoDB" id="5290748at2"/>
<keyword evidence="10" id="KW-0411">Iron-sulfur</keyword>
<evidence type="ECO:0000256" key="3">
    <source>
        <dbReference type="ARBA" id="ARBA00012030"/>
    </source>
</evidence>
<proteinExistence type="inferred from homology"/>
<dbReference type="GO" id="GO:0004844">
    <property type="term" value="F:uracil DNA N-glycosylase activity"/>
    <property type="evidence" value="ECO:0007669"/>
    <property type="project" value="UniProtKB-EC"/>
</dbReference>
<dbReference type="SUPFAM" id="SSF52141">
    <property type="entry name" value="Uracil-DNA glycosylase-like"/>
    <property type="match status" value="1"/>
</dbReference>
<name>A0A2U2C8T7_9RHOB</name>
<keyword evidence="11" id="KW-0234">DNA repair</keyword>
<keyword evidence="5" id="KW-0004">4Fe-4S</keyword>
<dbReference type="PANTHER" id="PTHR33693">
    <property type="entry name" value="TYPE-5 URACIL-DNA GLYCOSYLASE"/>
    <property type="match status" value="1"/>
</dbReference>
<evidence type="ECO:0000256" key="7">
    <source>
        <dbReference type="ARBA" id="ARBA00022763"/>
    </source>
</evidence>
<keyword evidence="6" id="KW-0479">Metal-binding</keyword>
<keyword evidence="8" id="KW-0378">Hydrolase</keyword>
<dbReference type="GeneID" id="94365869"/>
<keyword evidence="15" id="KW-1185">Reference proteome</keyword>
<comment type="catalytic activity">
    <reaction evidence="1">
        <text>Hydrolyzes single-stranded DNA or mismatched double-stranded DNA and polynucleotides, releasing free uracil.</text>
        <dbReference type="EC" id="3.2.2.27"/>
    </reaction>
</comment>
<dbReference type="NCBIfam" id="TIGR00758">
    <property type="entry name" value="UDG_fam4"/>
    <property type="match status" value="1"/>
</dbReference>
<evidence type="ECO:0000256" key="11">
    <source>
        <dbReference type="ARBA" id="ARBA00023204"/>
    </source>
</evidence>
<sequence length="277" mass="29849">MNAAMDWHLARALLEWQVELGVTEALGADPVDRFASVAEARAEREAAREASPEPRHEAPSGAAAAAPAAPPPDEAAVAIDAAERAARAAQDLPSLHEALSVFPHCGLKRGARNCVFADGNPQARVMIVGEGPGADEDRTGRPFVGRAGQLLDVMFGAIRLSRESPDPGQALYITNTVPWRPPANREPTKDELAMLRPFLLRHIELADPEILVVVGNVACDALLGRRGILKLRGKWAEVAGRPAIPMLHPAYLLRSPDAKREAWADLLELQARLRSLP</sequence>
<dbReference type="RefSeq" id="WP_109533814.1">
    <property type="nucleotide sequence ID" value="NZ_QEYD01000007.1"/>
</dbReference>
<gene>
    <name evidence="14" type="ORF">C4N9_13305</name>
</gene>
<evidence type="ECO:0000256" key="4">
    <source>
        <dbReference type="ARBA" id="ARBA00019403"/>
    </source>
</evidence>
<dbReference type="GO" id="GO:0051539">
    <property type="term" value="F:4 iron, 4 sulfur cluster binding"/>
    <property type="evidence" value="ECO:0007669"/>
    <property type="project" value="UniProtKB-KW"/>
</dbReference>
<dbReference type="InterPro" id="IPR036895">
    <property type="entry name" value="Uracil-DNA_glycosylase-like_sf"/>
</dbReference>
<dbReference type="AlphaFoldDB" id="A0A2U2C8T7"/>
<dbReference type="Pfam" id="PF03167">
    <property type="entry name" value="UDG"/>
    <property type="match status" value="1"/>
</dbReference>
<protein>
    <recommendedName>
        <fullName evidence="4">Type-4 uracil-DNA glycosylase</fullName>
        <ecNumber evidence="3">3.2.2.27</ecNumber>
    </recommendedName>
</protein>
<comment type="caution">
    <text evidence="14">The sequence shown here is derived from an EMBL/GenBank/DDBJ whole genome shotgun (WGS) entry which is preliminary data.</text>
</comment>
<evidence type="ECO:0000256" key="8">
    <source>
        <dbReference type="ARBA" id="ARBA00022801"/>
    </source>
</evidence>
<dbReference type="EMBL" id="QEYD01000007">
    <property type="protein sequence ID" value="PWE28308.1"/>
    <property type="molecule type" value="Genomic_DNA"/>
</dbReference>